<dbReference type="OrthoDB" id="9814618at2"/>
<reference evidence="8 9" key="1">
    <citation type="submission" date="2015-03" db="EMBL/GenBank/DDBJ databases">
        <authorList>
            <person name="Murphy D."/>
        </authorList>
    </citation>
    <scope>NUCLEOTIDE SEQUENCE [LARGE SCALE GENOMIC DNA]</scope>
    <source>
        <strain evidence="8 9">KMM 520</strain>
    </source>
</reference>
<evidence type="ECO:0000256" key="6">
    <source>
        <dbReference type="RuleBase" id="RU364065"/>
    </source>
</evidence>
<evidence type="ECO:0000313" key="8">
    <source>
        <dbReference type="EMBL" id="ALS31758.1"/>
    </source>
</evidence>
<dbReference type="InterPro" id="IPR036249">
    <property type="entry name" value="Thioredoxin-like_sf"/>
</dbReference>
<dbReference type="GO" id="GO:0045454">
    <property type="term" value="P:cell redox homeostasis"/>
    <property type="evidence" value="ECO:0007669"/>
    <property type="project" value="InterPro"/>
</dbReference>
<dbReference type="GO" id="GO:0005737">
    <property type="term" value="C:cytoplasm"/>
    <property type="evidence" value="ECO:0007669"/>
    <property type="project" value="TreeGrafter"/>
</dbReference>
<evidence type="ECO:0000256" key="2">
    <source>
        <dbReference type="ARBA" id="ARBA00022448"/>
    </source>
</evidence>
<dbReference type="InterPro" id="IPR011767">
    <property type="entry name" value="GLR_AS"/>
</dbReference>
<dbReference type="PANTHER" id="PTHR45694:SF18">
    <property type="entry name" value="GLUTAREDOXIN-1-RELATED"/>
    <property type="match status" value="1"/>
</dbReference>
<dbReference type="PANTHER" id="PTHR45694">
    <property type="entry name" value="GLUTAREDOXIN 2"/>
    <property type="match status" value="1"/>
</dbReference>
<evidence type="ECO:0000313" key="9">
    <source>
        <dbReference type="Proteomes" id="UP000065261"/>
    </source>
</evidence>
<name>A0A0U2X3C3_9GAMM</name>
<protein>
    <recommendedName>
        <fullName evidence="6">Glutaredoxin</fullName>
    </recommendedName>
</protein>
<evidence type="ECO:0000256" key="5">
    <source>
        <dbReference type="ARBA" id="ARBA00023284"/>
    </source>
</evidence>
<evidence type="ECO:0000256" key="3">
    <source>
        <dbReference type="ARBA" id="ARBA00022982"/>
    </source>
</evidence>
<dbReference type="PROSITE" id="PS51354">
    <property type="entry name" value="GLUTAREDOXIN_2"/>
    <property type="match status" value="1"/>
</dbReference>
<keyword evidence="3 6" id="KW-0249">Electron transport</keyword>
<proteinExistence type="inferred from homology"/>
<comment type="similarity">
    <text evidence="1 6">Belongs to the glutaredoxin family.</text>
</comment>
<dbReference type="NCBIfam" id="TIGR02181">
    <property type="entry name" value="GRX_bact"/>
    <property type="match status" value="1"/>
</dbReference>
<dbReference type="PRINTS" id="PR00160">
    <property type="entry name" value="GLUTAREDOXIN"/>
</dbReference>
<feature type="domain" description="Glutaredoxin" evidence="7">
    <location>
        <begin position="4"/>
        <end position="64"/>
    </location>
</feature>
<keyword evidence="5 6" id="KW-0676">Redox-active center</keyword>
<dbReference type="RefSeq" id="WP_058372460.1">
    <property type="nucleotide sequence ID" value="NZ_CP011034.1"/>
</dbReference>
<dbReference type="Pfam" id="PF00462">
    <property type="entry name" value="Glutaredoxin"/>
    <property type="match status" value="1"/>
</dbReference>
<dbReference type="AlphaFoldDB" id="A0A0U2X3C3"/>
<keyword evidence="4" id="KW-1015">Disulfide bond</keyword>
<dbReference type="InterPro" id="IPR014025">
    <property type="entry name" value="Glutaredoxin_subgr"/>
</dbReference>
<dbReference type="GO" id="GO:0015038">
    <property type="term" value="F:glutathione disulfide oxidoreductase activity"/>
    <property type="evidence" value="ECO:0007669"/>
    <property type="project" value="UniProtKB-UniRule"/>
</dbReference>
<dbReference type="EMBL" id="CP011034">
    <property type="protein sequence ID" value="ALS31758.1"/>
    <property type="molecule type" value="Genomic_DNA"/>
</dbReference>
<organism evidence="8">
    <name type="scientific">Pseudoalteromonas translucida KMM 520</name>
    <dbReference type="NCBI Taxonomy" id="1315283"/>
    <lineage>
        <taxon>Bacteria</taxon>
        <taxon>Pseudomonadati</taxon>
        <taxon>Pseudomonadota</taxon>
        <taxon>Gammaproteobacteria</taxon>
        <taxon>Alteromonadales</taxon>
        <taxon>Pseudoalteromonadaceae</taxon>
        <taxon>Pseudoalteromonas</taxon>
    </lineage>
</organism>
<comment type="function">
    <text evidence="6">Has a glutathione-disulfide oxidoreductase activity in the presence of NADPH and glutathione reductase. Reduces low molecular weight disulfides and proteins.</text>
</comment>
<evidence type="ECO:0000256" key="4">
    <source>
        <dbReference type="ARBA" id="ARBA00023157"/>
    </source>
</evidence>
<dbReference type="CDD" id="cd03418">
    <property type="entry name" value="GRX_GRXb_1_3_like"/>
    <property type="match status" value="1"/>
</dbReference>
<dbReference type="Proteomes" id="UP000065261">
    <property type="component" value="Chromosome I"/>
</dbReference>
<keyword evidence="2 6" id="KW-0813">Transport</keyword>
<dbReference type="InterPro" id="IPR011900">
    <property type="entry name" value="GRX_bact"/>
</dbReference>
<dbReference type="SUPFAM" id="SSF52833">
    <property type="entry name" value="Thioredoxin-like"/>
    <property type="match status" value="1"/>
</dbReference>
<accession>A0A0U2X3C3</accession>
<keyword evidence="6" id="KW-0963">Cytoplasm</keyword>
<dbReference type="KEGG" id="ptn:PTRA_a0396"/>
<evidence type="ECO:0000259" key="7">
    <source>
        <dbReference type="Pfam" id="PF00462"/>
    </source>
</evidence>
<dbReference type="Gene3D" id="3.40.30.10">
    <property type="entry name" value="Glutaredoxin"/>
    <property type="match status" value="1"/>
</dbReference>
<evidence type="ECO:0000256" key="1">
    <source>
        <dbReference type="ARBA" id="ARBA00007787"/>
    </source>
</evidence>
<gene>
    <name evidence="8" type="primary">grxC</name>
    <name evidence="8" type="ORF">PTRA_a0396</name>
</gene>
<dbReference type="PROSITE" id="PS00195">
    <property type="entry name" value="GLUTAREDOXIN_1"/>
    <property type="match status" value="1"/>
</dbReference>
<dbReference type="InterPro" id="IPR002109">
    <property type="entry name" value="Glutaredoxin"/>
</dbReference>
<sequence length="89" mass="9740">MSNVVLYTKAYCPFCQRARALLDSKGVQYTNFDIGVQPELRDEMIAKAGGASTVPQIFINDEHIGGCDDMMAIEAQGQLDKKLNATQNA</sequence>
<dbReference type="GO" id="GO:0034599">
    <property type="term" value="P:cellular response to oxidative stress"/>
    <property type="evidence" value="ECO:0007669"/>
    <property type="project" value="TreeGrafter"/>
</dbReference>
<dbReference type="PATRIC" id="fig|1315283.4.peg.352"/>